<dbReference type="OrthoDB" id="1097715at2"/>
<organism evidence="2 3">
    <name type="scientific">Epilithonimonas hungarica</name>
    <dbReference type="NCBI Taxonomy" id="454006"/>
    <lineage>
        <taxon>Bacteria</taxon>
        <taxon>Pseudomonadati</taxon>
        <taxon>Bacteroidota</taxon>
        <taxon>Flavobacteriia</taxon>
        <taxon>Flavobacteriales</taxon>
        <taxon>Weeksellaceae</taxon>
        <taxon>Chryseobacterium group</taxon>
        <taxon>Epilithonimonas</taxon>
    </lineage>
</organism>
<evidence type="ECO:0000313" key="2">
    <source>
        <dbReference type="EMBL" id="SDF89911.1"/>
    </source>
</evidence>
<dbReference type="Proteomes" id="UP000199203">
    <property type="component" value="Unassembled WGS sequence"/>
</dbReference>
<feature type="signal peptide" evidence="1">
    <location>
        <begin position="1"/>
        <end position="23"/>
    </location>
</feature>
<feature type="chain" id="PRO_5011500761" description="DUF4251 domain-containing protein" evidence="1">
    <location>
        <begin position="24"/>
        <end position="173"/>
    </location>
</feature>
<evidence type="ECO:0000256" key="1">
    <source>
        <dbReference type="SAM" id="SignalP"/>
    </source>
</evidence>
<keyword evidence="1" id="KW-0732">Signal</keyword>
<proteinExistence type="predicted"/>
<evidence type="ECO:0000313" key="3">
    <source>
        <dbReference type="Proteomes" id="UP000199203"/>
    </source>
</evidence>
<sequence>MNMRSFILMISIALMTMSCGSQIYLDPVTLTSSIEKKEFDFNATRAFPTNYDVINVMNSMPGSTGTRLLNLDPGYGFNLKKDLFSVALPYFGRAFNVSPGDATKGGLTFESKEFTVKQSTSKKGNTLFVITPRDQKENYVFSLEIFKNGSAFLSIQSNNRQPISFDGNISAAK</sequence>
<accession>A0A1G7PUK0</accession>
<dbReference type="InterPro" id="IPR025347">
    <property type="entry name" value="DUF4251"/>
</dbReference>
<dbReference type="EMBL" id="FNBH01000002">
    <property type="protein sequence ID" value="SDF89911.1"/>
    <property type="molecule type" value="Genomic_DNA"/>
</dbReference>
<dbReference type="Pfam" id="PF14059">
    <property type="entry name" value="DUF4251"/>
    <property type="match status" value="1"/>
</dbReference>
<dbReference type="STRING" id="454006.SAMN05421825_2413"/>
<keyword evidence="3" id="KW-1185">Reference proteome</keyword>
<reference evidence="3" key="1">
    <citation type="submission" date="2016-10" db="EMBL/GenBank/DDBJ databases">
        <authorList>
            <person name="Varghese N."/>
            <person name="Submissions S."/>
        </authorList>
    </citation>
    <scope>NUCLEOTIDE SEQUENCE [LARGE SCALE GENOMIC DNA]</scope>
    <source>
        <strain evidence="3">DSM 19684</strain>
    </source>
</reference>
<gene>
    <name evidence="2" type="ORF">SAMN05421825_2413</name>
</gene>
<dbReference type="AlphaFoldDB" id="A0A1G7PUK0"/>
<dbReference type="PROSITE" id="PS51257">
    <property type="entry name" value="PROKAR_LIPOPROTEIN"/>
    <property type="match status" value="1"/>
</dbReference>
<evidence type="ECO:0008006" key="4">
    <source>
        <dbReference type="Google" id="ProtNLM"/>
    </source>
</evidence>
<protein>
    <recommendedName>
        <fullName evidence="4">DUF4251 domain-containing protein</fullName>
    </recommendedName>
</protein>
<name>A0A1G7PUK0_9FLAO</name>
<dbReference type="Gene3D" id="2.40.128.410">
    <property type="match status" value="1"/>
</dbReference>